<accession>A0A7J7II15</accession>
<dbReference type="GO" id="GO:0032299">
    <property type="term" value="C:ribonuclease H2 complex"/>
    <property type="evidence" value="ECO:0007669"/>
    <property type="project" value="InterPro"/>
</dbReference>
<dbReference type="Gene3D" id="2.40.128.680">
    <property type="match status" value="1"/>
</dbReference>
<comment type="caution">
    <text evidence="1">The sequence shown here is derived from an EMBL/GenBank/DDBJ whole genome shotgun (WGS) entry which is preliminary data.</text>
</comment>
<dbReference type="InterPro" id="IPR013924">
    <property type="entry name" value="RNase_H2_suC"/>
</dbReference>
<reference evidence="1 2" key="1">
    <citation type="journal article" date="2020" name="J. Phycol.">
        <title>Comparative genome analysis reveals Cyanidiococcus gen. nov., a new extremophilic red algal genus sister to Cyanidioschyzon (Cyanidioschyzonaceae, Rhodophyta).</title>
        <authorList>
            <person name="Liu S.-L."/>
            <person name="Chiang Y.-R."/>
            <person name="Yoon H.S."/>
            <person name="Fu H.-Y."/>
        </authorList>
    </citation>
    <scope>NUCLEOTIDE SEQUENCE [LARGE SCALE GENOMIC DNA]</scope>
    <source>
        <strain evidence="1 2">THAL066</strain>
    </source>
</reference>
<dbReference type="Pfam" id="PF08615">
    <property type="entry name" value="RNase_H2_suC"/>
    <property type="match status" value="1"/>
</dbReference>
<keyword evidence="2" id="KW-1185">Reference proteome</keyword>
<dbReference type="OrthoDB" id="6222486at2759"/>
<dbReference type="CDD" id="cd09271">
    <property type="entry name" value="RNase_H2-C"/>
    <property type="match status" value="1"/>
</dbReference>
<dbReference type="GO" id="GO:0006401">
    <property type="term" value="P:RNA catabolic process"/>
    <property type="evidence" value="ECO:0007669"/>
    <property type="project" value="InterPro"/>
</dbReference>
<protein>
    <submittedName>
        <fullName evidence="1">Uncharacterized protein</fullName>
    </submittedName>
</protein>
<gene>
    <name evidence="1" type="ORF">F1559_001174</name>
</gene>
<organism evidence="1 2">
    <name type="scientific">Cyanidiococcus yangmingshanensis</name>
    <dbReference type="NCBI Taxonomy" id="2690220"/>
    <lineage>
        <taxon>Eukaryota</taxon>
        <taxon>Rhodophyta</taxon>
        <taxon>Bangiophyceae</taxon>
        <taxon>Cyanidiales</taxon>
        <taxon>Cyanidiaceae</taxon>
        <taxon>Cyanidiococcus</taxon>
    </lineage>
</organism>
<evidence type="ECO:0000313" key="1">
    <source>
        <dbReference type="EMBL" id="KAF6002658.1"/>
    </source>
</evidence>
<dbReference type="AlphaFoldDB" id="A0A7J7II15"/>
<proteinExistence type="predicted"/>
<name>A0A7J7II15_9RHOD</name>
<evidence type="ECO:0000313" key="2">
    <source>
        <dbReference type="Proteomes" id="UP000530660"/>
    </source>
</evidence>
<dbReference type="EMBL" id="VWRR01000009">
    <property type="protein sequence ID" value="KAF6002658.1"/>
    <property type="molecule type" value="Genomic_DNA"/>
</dbReference>
<dbReference type="Proteomes" id="UP000530660">
    <property type="component" value="Unassembled WGS sequence"/>
</dbReference>
<sequence length="174" mass="18908">MVKAGLYHLPCTVAYDGPVGARSLAYWVVRATAADTQRQADAERTEWEASFRGRRLCGQQFSLEARANSETVTTSSVRPQFVVVGPAVQPDAEGWQPLTVIDATSTATFFGWDDQSRQGMALDQVLQRWEALAALAAPTEAEKAFEAALQSGVRATPTRLLAYCRTLEQSTAPA</sequence>